<feature type="region of interest" description="Disordered" evidence="6">
    <location>
        <begin position="772"/>
        <end position="822"/>
    </location>
</feature>
<dbReference type="InterPro" id="IPR052035">
    <property type="entry name" value="ZnF_BED_domain_contain"/>
</dbReference>
<gene>
    <name evidence="8" type="ORF">BN946_scf184831.g9</name>
</gene>
<dbReference type="OrthoDB" id="2790258at2759"/>
<dbReference type="GO" id="GO:0005634">
    <property type="term" value="C:nucleus"/>
    <property type="evidence" value="ECO:0007669"/>
    <property type="project" value="UniProtKB-SubCell"/>
</dbReference>
<keyword evidence="2" id="KW-0479">Metal-binding</keyword>
<comment type="caution">
    <text evidence="8">The sequence shown here is derived from an EMBL/GenBank/DDBJ whole genome shotgun (WGS) entry which is preliminary data.</text>
</comment>
<evidence type="ECO:0000256" key="5">
    <source>
        <dbReference type="ARBA" id="ARBA00023242"/>
    </source>
</evidence>
<comment type="subcellular location">
    <subcellularLocation>
        <location evidence="1">Nucleus</location>
    </subcellularLocation>
</comment>
<evidence type="ECO:0000259" key="7">
    <source>
        <dbReference type="Pfam" id="PF05699"/>
    </source>
</evidence>
<evidence type="ECO:0000256" key="4">
    <source>
        <dbReference type="ARBA" id="ARBA00022833"/>
    </source>
</evidence>
<keyword evidence="4" id="KW-0862">Zinc</keyword>
<proteinExistence type="predicted"/>
<evidence type="ECO:0000256" key="3">
    <source>
        <dbReference type="ARBA" id="ARBA00022771"/>
    </source>
</evidence>
<reference evidence="8" key="1">
    <citation type="submission" date="2014-01" db="EMBL/GenBank/DDBJ databases">
        <title>The genome of the white-rot fungus Pycnoporus cinnabarinus: a basidiomycete model with a versatile arsenal for lignocellulosic biomass breakdown.</title>
        <authorList>
            <person name="Levasseur A."/>
            <person name="Lomascolo A."/>
            <person name="Ruiz-Duenas F.J."/>
            <person name="Uzan E."/>
            <person name="Piumi F."/>
            <person name="Kues U."/>
            <person name="Ram A.F.J."/>
            <person name="Murat C."/>
            <person name="Haon M."/>
            <person name="Benoit I."/>
            <person name="Arfi Y."/>
            <person name="Chevret D."/>
            <person name="Drula E."/>
            <person name="Kwon M.J."/>
            <person name="Gouret P."/>
            <person name="Lesage-Meessen L."/>
            <person name="Lombard V."/>
            <person name="Mariette J."/>
            <person name="Noirot C."/>
            <person name="Park J."/>
            <person name="Patyshakuliyeva A."/>
            <person name="Wieneger R.A.B."/>
            <person name="Wosten H.A.B."/>
            <person name="Martin F."/>
            <person name="Coutinho P.M."/>
            <person name="de Vries R."/>
            <person name="Martinez A.T."/>
            <person name="Klopp C."/>
            <person name="Pontarotti P."/>
            <person name="Henrissat B."/>
            <person name="Record E."/>
        </authorList>
    </citation>
    <scope>NUCLEOTIDE SEQUENCE [LARGE SCALE GENOMIC DNA]</scope>
    <source>
        <strain evidence="8">BRFM137</strain>
    </source>
</reference>
<feature type="compositionally biased region" description="Low complexity" evidence="6">
    <location>
        <begin position="124"/>
        <end position="135"/>
    </location>
</feature>
<sequence>MPQQPPPHPWYFGAQYMPGNPAAHWAQAAAMTSGGCTYSPPATATDSHSAASLPLQEATAAVVNASTSASPPSAVFATQESQSTHRSTKRPSLEQGADPTTTVRKRSKRPATDWTGTPETARIVGVGPTPGPTTTSETAAHDTPPTPSSDSAPTTQESGQPASRPTTSCPTTSASKHCEHGNSALDVWYFCRALETREEPEVLPKVEDEPVLTHKPKTPYVGCKLCKRWKTYMNTADGGVTSTIRAHLKRAHRDTYEAVCKVFAAKWNLARLDEPRTLQAERTTHSSSRTSASSGEKFTADGFLYYLARWIVADDQSINVVENEEFQDLIYYLCPDLDPRDFPLRAKVTTFILEQWSKTKKDIHNELKSSPTRVHYTCDIWSDQELAAYLAVTAHHICQDNSGKTISSCNHLVAFRRVHSHAGASVAEVIFQYLKDAGLLWKIGMITLDNASSNDSMMRALERLLDQVGVPFDSKGNRIRCFPHIVNIAVQHILEELKKTPRAPLEDPSNSLPLAQRARIADALAADPIGKVRALVSSCRQSDQRRTEFRRTIEEGNKDKLWKDAEGKPMELPVLQLLRDCETRWSSTFLMLKRVFLLYPAIQTFLQHASRADISHVALSADEYDVLKDIYQVLEIAHDAQQLVSSERTPSLSIALPAYELILEAWTKLRDELPHLKHYIDKGMSKIQEYVYKSRESRIYALAIVLNPAFKLMWIQDHWTPEAALQAEEWVLDAEFRIKERADSQQTSGGFPSTSDASRTLRTTGLQRLLSHAQRNSPLRATSSEPSISHHTRSMASCSTTNLPSCGLPPSTSEAPGPALRAQDRAAVRSEFDRYIAEGIMSNIESGADLLGYWALNRHVYPYMHQLALDILAVQASAVACERVFSSSKETDTLRRSRINPELMEALQCLKYHFKQSRLNLAHHLVAREEDYAIEGPVTYAAVKELISENKLQELEELLRNSSPTSHSA</sequence>
<dbReference type="AlphaFoldDB" id="A0A060SVQ3"/>
<dbReference type="PANTHER" id="PTHR46481">
    <property type="entry name" value="ZINC FINGER BED DOMAIN-CONTAINING PROTEIN 4"/>
    <property type="match status" value="1"/>
</dbReference>
<keyword evidence="9" id="KW-1185">Reference proteome</keyword>
<dbReference type="GO" id="GO:0008270">
    <property type="term" value="F:zinc ion binding"/>
    <property type="evidence" value="ECO:0007669"/>
    <property type="project" value="UniProtKB-KW"/>
</dbReference>
<evidence type="ECO:0000313" key="8">
    <source>
        <dbReference type="EMBL" id="CDO76573.1"/>
    </source>
</evidence>
<dbReference type="EMBL" id="CCBP010000389">
    <property type="protein sequence ID" value="CDO76573.1"/>
    <property type="molecule type" value="Genomic_DNA"/>
</dbReference>
<name>A0A060SVQ3_PYCCI</name>
<keyword evidence="3" id="KW-0863">Zinc-finger</keyword>
<dbReference type="OMA" id="YLARWIV"/>
<feature type="domain" description="HAT C-terminal dimerisation" evidence="7">
    <location>
        <begin position="831"/>
        <end position="912"/>
    </location>
</feature>
<dbReference type="Pfam" id="PF05699">
    <property type="entry name" value="Dimer_Tnp_hAT"/>
    <property type="match status" value="1"/>
</dbReference>
<dbReference type="HOGENOM" id="CLU_009123_6_3_1"/>
<protein>
    <recommendedName>
        <fullName evidence="7">HAT C-terminal dimerisation domain-containing protein</fullName>
    </recommendedName>
</protein>
<accession>A0A060SVQ3</accession>
<feature type="compositionally biased region" description="Polar residues" evidence="6">
    <location>
        <begin position="773"/>
        <end position="814"/>
    </location>
</feature>
<dbReference type="InterPro" id="IPR008906">
    <property type="entry name" value="HATC_C_dom"/>
</dbReference>
<feature type="region of interest" description="Disordered" evidence="6">
    <location>
        <begin position="71"/>
        <end position="178"/>
    </location>
</feature>
<organism evidence="8 9">
    <name type="scientific">Pycnoporus cinnabarinus</name>
    <name type="common">Cinnabar-red polypore</name>
    <name type="synonym">Trametes cinnabarina</name>
    <dbReference type="NCBI Taxonomy" id="5643"/>
    <lineage>
        <taxon>Eukaryota</taxon>
        <taxon>Fungi</taxon>
        <taxon>Dikarya</taxon>
        <taxon>Basidiomycota</taxon>
        <taxon>Agaricomycotina</taxon>
        <taxon>Agaricomycetes</taxon>
        <taxon>Polyporales</taxon>
        <taxon>Polyporaceae</taxon>
        <taxon>Trametes</taxon>
    </lineage>
</organism>
<dbReference type="STRING" id="5643.A0A060SVQ3"/>
<evidence type="ECO:0000256" key="6">
    <source>
        <dbReference type="SAM" id="MobiDB-lite"/>
    </source>
</evidence>
<keyword evidence="5" id="KW-0539">Nucleus</keyword>
<dbReference type="GO" id="GO:0046983">
    <property type="term" value="F:protein dimerization activity"/>
    <property type="evidence" value="ECO:0007669"/>
    <property type="project" value="InterPro"/>
</dbReference>
<evidence type="ECO:0000256" key="1">
    <source>
        <dbReference type="ARBA" id="ARBA00004123"/>
    </source>
</evidence>
<dbReference type="SUPFAM" id="SSF53098">
    <property type="entry name" value="Ribonuclease H-like"/>
    <property type="match status" value="1"/>
</dbReference>
<dbReference type="InterPro" id="IPR012337">
    <property type="entry name" value="RNaseH-like_sf"/>
</dbReference>
<dbReference type="Proteomes" id="UP000029665">
    <property type="component" value="Unassembled WGS sequence"/>
</dbReference>
<dbReference type="PANTHER" id="PTHR46481:SF10">
    <property type="entry name" value="ZINC FINGER BED DOMAIN-CONTAINING PROTEIN 39"/>
    <property type="match status" value="1"/>
</dbReference>
<evidence type="ECO:0000256" key="2">
    <source>
        <dbReference type="ARBA" id="ARBA00022723"/>
    </source>
</evidence>
<feature type="compositionally biased region" description="Polar residues" evidence="6">
    <location>
        <begin position="156"/>
        <end position="175"/>
    </location>
</feature>
<evidence type="ECO:0000313" key="9">
    <source>
        <dbReference type="Proteomes" id="UP000029665"/>
    </source>
</evidence>